<dbReference type="PANTHER" id="PTHR33121:SF71">
    <property type="entry name" value="OXYGEN SENSOR PROTEIN DOSP"/>
    <property type="match status" value="1"/>
</dbReference>
<dbReference type="SUPFAM" id="SSF53850">
    <property type="entry name" value="Periplasmic binding protein-like II"/>
    <property type="match status" value="1"/>
</dbReference>
<dbReference type="CDD" id="cd01948">
    <property type="entry name" value="EAL"/>
    <property type="match status" value="1"/>
</dbReference>
<keyword evidence="6" id="KW-1185">Reference proteome</keyword>
<evidence type="ECO:0000313" key="5">
    <source>
        <dbReference type="EMBL" id="QDW67611.1"/>
    </source>
</evidence>
<sequence length="595" mass="64020">MRSIHGGQMEGKCTGQRHRQARSALNALLGLALLLSAAAGAKTEGSVTAVTSTTAAAAAGSEVTPGRLRVGGDADYPPYHFLDALGRADGFDVELVRAVAADLGMEAVFELGDWSTTLERLARGELDAVPMFWSEAREQRYLFTEPILLRHHALFGHYETPTVESLDGLANVRVAVQRSGLAWEALRELDRTGVTVVALDNEAATLDLVARGEADYALVPTGIGHYMLRHQRLSDVVALSPPLLERRYVFAVRPGQTALVARINRSLQRLRRDGVQNRLYEEWIGHPAPRRAPGFAGEAVRPSGAIALLAAAVAGVVLLTRRRGVADAIPASSSRLTAGAMRNAAAGDTMLMAELRDAITRGELGYCLQPKIDLRSGRLLGAELLVRWEHPRFGPLEPDAFVPIAEQTDTIGEMTLYLARCGLEQCRRWAAAGERLHVSVNVSANDLADPRLVDAIIEATGSQGHCLMLEITETAVMREPERVAVALPRLRAHGIRISVDDFGVGHSSLVNLRRLAPDELKIDRSFVAAVLDSASDRAIVRATIQLGHELGASVVAEGIEDEATRAWLATAGCDSGQGFGIAKPMPAARFMELLG</sequence>
<proteinExistence type="inferred from homology"/>
<evidence type="ECO:0000256" key="3">
    <source>
        <dbReference type="SAM" id="SignalP"/>
    </source>
</evidence>
<dbReference type="EMBL" id="CP042218">
    <property type="protein sequence ID" value="QDW67611.1"/>
    <property type="molecule type" value="Genomic_DNA"/>
</dbReference>
<protein>
    <submittedName>
        <fullName evidence="5">EAL domain-containing protein</fullName>
    </submittedName>
</protein>
<comment type="similarity">
    <text evidence="1">Belongs to the bacterial solute-binding protein 3 family.</text>
</comment>
<dbReference type="AlphaFoldDB" id="A0A518N6R1"/>
<gene>
    <name evidence="5" type="ORF">FPZ22_12595</name>
</gene>
<dbReference type="InterPro" id="IPR001638">
    <property type="entry name" value="Solute-binding_3/MltF_N"/>
</dbReference>
<dbReference type="Gene3D" id="3.40.190.10">
    <property type="entry name" value="Periplasmic binding protein-like II"/>
    <property type="match status" value="2"/>
</dbReference>
<dbReference type="PROSITE" id="PS50883">
    <property type="entry name" value="EAL"/>
    <property type="match status" value="1"/>
</dbReference>
<dbReference type="InterPro" id="IPR018313">
    <property type="entry name" value="SBP_3_CS"/>
</dbReference>
<keyword evidence="2 3" id="KW-0732">Signal</keyword>
<evidence type="ECO:0000256" key="2">
    <source>
        <dbReference type="ARBA" id="ARBA00022729"/>
    </source>
</evidence>
<organism evidence="5 6">
    <name type="scientific">Luteimonas granuli</name>
    <dbReference type="NCBI Taxonomy" id="1176533"/>
    <lineage>
        <taxon>Bacteria</taxon>
        <taxon>Pseudomonadati</taxon>
        <taxon>Pseudomonadota</taxon>
        <taxon>Gammaproteobacteria</taxon>
        <taxon>Lysobacterales</taxon>
        <taxon>Lysobacteraceae</taxon>
        <taxon>Luteimonas</taxon>
    </lineage>
</organism>
<dbReference type="InterPro" id="IPR001633">
    <property type="entry name" value="EAL_dom"/>
</dbReference>
<dbReference type="Proteomes" id="UP000316584">
    <property type="component" value="Chromosome"/>
</dbReference>
<evidence type="ECO:0000256" key="1">
    <source>
        <dbReference type="ARBA" id="ARBA00010333"/>
    </source>
</evidence>
<dbReference type="PANTHER" id="PTHR33121">
    <property type="entry name" value="CYCLIC DI-GMP PHOSPHODIESTERASE PDEF"/>
    <property type="match status" value="1"/>
</dbReference>
<dbReference type="SMART" id="SM00052">
    <property type="entry name" value="EAL"/>
    <property type="match status" value="1"/>
</dbReference>
<dbReference type="PROSITE" id="PS01039">
    <property type="entry name" value="SBP_BACTERIAL_3"/>
    <property type="match status" value="1"/>
</dbReference>
<dbReference type="GO" id="GO:0071111">
    <property type="term" value="F:cyclic-guanylate-specific phosphodiesterase activity"/>
    <property type="evidence" value="ECO:0007669"/>
    <property type="project" value="InterPro"/>
</dbReference>
<name>A0A518N6R1_9GAMM</name>
<dbReference type="CDD" id="cd13704">
    <property type="entry name" value="PBP2_HisK"/>
    <property type="match status" value="1"/>
</dbReference>
<dbReference type="InterPro" id="IPR035919">
    <property type="entry name" value="EAL_sf"/>
</dbReference>
<evidence type="ECO:0000313" key="6">
    <source>
        <dbReference type="Proteomes" id="UP000316584"/>
    </source>
</evidence>
<feature type="domain" description="EAL" evidence="4">
    <location>
        <begin position="348"/>
        <end position="595"/>
    </location>
</feature>
<reference evidence="5 6" key="1">
    <citation type="submission" date="2019-07" db="EMBL/GenBank/DDBJ databases">
        <title>Full genome sequence of Luteimonas sp. Gr-4.</title>
        <authorList>
            <person name="Im W.-T."/>
        </authorList>
    </citation>
    <scope>NUCLEOTIDE SEQUENCE [LARGE SCALE GENOMIC DNA]</scope>
    <source>
        <strain evidence="5 6">Gr-4</strain>
    </source>
</reference>
<feature type="chain" id="PRO_5022160777" evidence="3">
    <location>
        <begin position="42"/>
        <end position="595"/>
    </location>
</feature>
<dbReference type="Gene3D" id="3.20.20.450">
    <property type="entry name" value="EAL domain"/>
    <property type="match status" value="1"/>
</dbReference>
<dbReference type="SMART" id="SM00062">
    <property type="entry name" value="PBPb"/>
    <property type="match status" value="1"/>
</dbReference>
<dbReference type="OrthoDB" id="197861at2"/>
<dbReference type="Pfam" id="PF00497">
    <property type="entry name" value="SBP_bac_3"/>
    <property type="match status" value="1"/>
</dbReference>
<feature type="signal peptide" evidence="3">
    <location>
        <begin position="1"/>
        <end position="41"/>
    </location>
</feature>
<dbReference type="SUPFAM" id="SSF141868">
    <property type="entry name" value="EAL domain-like"/>
    <property type="match status" value="1"/>
</dbReference>
<dbReference type="Pfam" id="PF00563">
    <property type="entry name" value="EAL"/>
    <property type="match status" value="1"/>
</dbReference>
<evidence type="ECO:0000259" key="4">
    <source>
        <dbReference type="PROSITE" id="PS50883"/>
    </source>
</evidence>
<dbReference type="KEGG" id="lug:FPZ22_12595"/>
<dbReference type="InterPro" id="IPR050706">
    <property type="entry name" value="Cyclic-di-GMP_PDE-like"/>
</dbReference>
<accession>A0A518N6R1</accession>